<feature type="transmembrane region" description="Helical" evidence="1">
    <location>
        <begin position="6"/>
        <end position="29"/>
    </location>
</feature>
<accession>A0A5N6Z4M3</accession>
<dbReference type="AlphaFoldDB" id="A0A5N6Z4M3"/>
<reference evidence="3" key="1">
    <citation type="submission" date="2019-04" db="EMBL/GenBank/DDBJ databases">
        <title>Friends and foes A comparative genomics studyof 23 Aspergillus species from section Flavi.</title>
        <authorList>
            <consortium name="DOE Joint Genome Institute"/>
            <person name="Kjaerbolling I."/>
            <person name="Vesth T."/>
            <person name="Frisvad J.C."/>
            <person name="Nybo J.L."/>
            <person name="Theobald S."/>
            <person name="Kildgaard S."/>
            <person name="Isbrandt T."/>
            <person name="Kuo A."/>
            <person name="Sato A."/>
            <person name="Lyhne E.K."/>
            <person name="Kogle M.E."/>
            <person name="Wiebenga A."/>
            <person name="Kun R.S."/>
            <person name="Lubbers R.J."/>
            <person name="Makela M.R."/>
            <person name="Barry K."/>
            <person name="Chovatia M."/>
            <person name="Clum A."/>
            <person name="Daum C."/>
            <person name="Haridas S."/>
            <person name="He G."/>
            <person name="LaButti K."/>
            <person name="Lipzen A."/>
            <person name="Mondo S."/>
            <person name="Riley R."/>
            <person name="Salamov A."/>
            <person name="Simmons B.A."/>
            <person name="Magnuson J.K."/>
            <person name="Henrissat B."/>
            <person name="Mortensen U.H."/>
            <person name="Larsen T.O."/>
            <person name="Devries R.P."/>
            <person name="Grigoriev I.V."/>
            <person name="Machida M."/>
            <person name="Baker S.E."/>
            <person name="Andersen M.R."/>
        </authorList>
    </citation>
    <scope>NUCLEOTIDE SEQUENCE [LARGE SCALE GENOMIC DNA]</scope>
    <source>
        <strain evidence="3">CBS 553.77</strain>
    </source>
</reference>
<dbReference type="EMBL" id="ML739143">
    <property type="protein sequence ID" value="KAE8352073.1"/>
    <property type="molecule type" value="Genomic_DNA"/>
</dbReference>
<keyword evidence="3" id="KW-1185">Reference proteome</keyword>
<name>A0A5N6Z4M3_9EURO</name>
<keyword evidence="1" id="KW-0472">Membrane</keyword>
<keyword evidence="1" id="KW-0812">Transmembrane</keyword>
<dbReference type="Proteomes" id="UP000327118">
    <property type="component" value="Unassembled WGS sequence"/>
</dbReference>
<keyword evidence="1" id="KW-1133">Transmembrane helix</keyword>
<gene>
    <name evidence="2" type="ORF">BDV28DRAFT_135787</name>
</gene>
<protein>
    <submittedName>
        <fullName evidence="2">Uncharacterized protein</fullName>
    </submittedName>
</protein>
<organism evidence="2 3">
    <name type="scientific">Aspergillus coremiiformis</name>
    <dbReference type="NCBI Taxonomy" id="138285"/>
    <lineage>
        <taxon>Eukaryota</taxon>
        <taxon>Fungi</taxon>
        <taxon>Dikarya</taxon>
        <taxon>Ascomycota</taxon>
        <taxon>Pezizomycotina</taxon>
        <taxon>Eurotiomycetes</taxon>
        <taxon>Eurotiomycetidae</taxon>
        <taxon>Eurotiales</taxon>
        <taxon>Aspergillaceae</taxon>
        <taxon>Aspergillus</taxon>
        <taxon>Aspergillus subgen. Circumdati</taxon>
    </lineage>
</organism>
<evidence type="ECO:0000313" key="3">
    <source>
        <dbReference type="Proteomes" id="UP000327118"/>
    </source>
</evidence>
<evidence type="ECO:0000313" key="2">
    <source>
        <dbReference type="EMBL" id="KAE8352073.1"/>
    </source>
</evidence>
<proteinExistence type="predicted"/>
<evidence type="ECO:0000256" key="1">
    <source>
        <dbReference type="SAM" id="Phobius"/>
    </source>
</evidence>
<sequence length="62" mass="7360">MLPSFHLVTLYCMLKCLCSFTLFIFFCYLEKLAGHIMDGDRSVWSRLCDCYWRTIYLGYVDG</sequence>